<dbReference type="Pfam" id="PF07992">
    <property type="entry name" value="Pyr_redox_2"/>
    <property type="match status" value="1"/>
</dbReference>
<evidence type="ECO:0000259" key="4">
    <source>
        <dbReference type="Pfam" id="PF07992"/>
    </source>
</evidence>
<dbReference type="OrthoDB" id="9807946at2"/>
<name>A0A2U3LMA2_9FIRM</name>
<dbReference type="PANTHER" id="PTHR43429">
    <property type="entry name" value="PYRIDINE NUCLEOTIDE-DISULFIDE OXIDOREDUCTASE DOMAIN-CONTAINING"/>
    <property type="match status" value="1"/>
</dbReference>
<keyword evidence="3" id="KW-0274">FAD</keyword>
<evidence type="ECO:0000256" key="2">
    <source>
        <dbReference type="ARBA" id="ARBA00022630"/>
    </source>
</evidence>
<dbReference type="AlphaFoldDB" id="A0A2U3LMA2"/>
<sequence length="442" mass="48372">MSYIVVGNSAAGLFAVEEIRRHDTQSELIVLTAEQEPSYSRCLTTYFLAGDIPVSQLYLRNTDFAQRLNLKIVYGVKVNWIDPTLQIVRSADGREGHYSKLLLAMGSSAHKPSIPGGNLPEVFTLRTMEDALAINKVLEQGAQKAVVIGGGLVSLKSAYALKKRGLDVTVVVSSRQILSQMLDLKEANLIQEYLRVNGLKFLLQTDVLSITGESHVQGVLTSPQTELAADMVIIGKGVRPNIEDLSEFGFNIGQGLQVDSSLATNLPNIYAAGDIAETWDFVPQRFTVNATWPNATTQGRIAGANMCGRKEFYAGSLGLNSVDFFGLSAMSVGITKFQDIKEPENWEQEENLKMEGDNPIYRKLIWQKNVSSLTLNLREENNSSLTPIQDSPLYILKGFVLIGDTSQGGVLTALVKAGRPLTLAQRKLALGRRGQLAVEIIK</sequence>
<feature type="domain" description="FAD/NAD(P)-binding" evidence="4">
    <location>
        <begin position="2"/>
        <end position="299"/>
    </location>
</feature>
<dbReference type="EMBL" id="OMOF01000584">
    <property type="protein sequence ID" value="SPF52959.1"/>
    <property type="molecule type" value="Genomic_DNA"/>
</dbReference>
<dbReference type="PRINTS" id="PR00368">
    <property type="entry name" value="FADPNR"/>
</dbReference>
<dbReference type="SUPFAM" id="SSF51905">
    <property type="entry name" value="FAD/NAD(P)-binding domain"/>
    <property type="match status" value="2"/>
</dbReference>
<dbReference type="PRINTS" id="PR00411">
    <property type="entry name" value="PNDRDTASEI"/>
</dbReference>
<evidence type="ECO:0000313" key="6">
    <source>
        <dbReference type="Proteomes" id="UP000238916"/>
    </source>
</evidence>
<evidence type="ECO:0000256" key="3">
    <source>
        <dbReference type="ARBA" id="ARBA00022827"/>
    </source>
</evidence>
<gene>
    <name evidence="5" type="ORF">SBF1_6240003</name>
</gene>
<comment type="cofactor">
    <cofactor evidence="1">
        <name>FAD</name>
        <dbReference type="ChEBI" id="CHEBI:57692"/>
    </cofactor>
</comment>
<reference evidence="6" key="1">
    <citation type="submission" date="2018-02" db="EMBL/GenBank/DDBJ databases">
        <authorList>
            <person name="Hausmann B."/>
        </authorList>
    </citation>
    <scope>NUCLEOTIDE SEQUENCE [LARGE SCALE GENOMIC DNA]</scope>
    <source>
        <strain evidence="6">Peat soil MAG SbF1</strain>
    </source>
</reference>
<dbReference type="Gene3D" id="3.50.50.60">
    <property type="entry name" value="FAD/NAD(P)-binding domain"/>
    <property type="match status" value="2"/>
</dbReference>
<protein>
    <submittedName>
        <fullName evidence="5">NAD(P)H-nitrite reductase</fullName>
    </submittedName>
</protein>
<dbReference type="InterPro" id="IPR036188">
    <property type="entry name" value="FAD/NAD-bd_sf"/>
</dbReference>
<evidence type="ECO:0000256" key="1">
    <source>
        <dbReference type="ARBA" id="ARBA00001974"/>
    </source>
</evidence>
<dbReference type="InterPro" id="IPR050260">
    <property type="entry name" value="FAD-bd_OxRdtase"/>
</dbReference>
<evidence type="ECO:0000313" key="5">
    <source>
        <dbReference type="EMBL" id="SPF52959.1"/>
    </source>
</evidence>
<keyword evidence="2" id="KW-0285">Flavoprotein</keyword>
<dbReference type="InterPro" id="IPR023753">
    <property type="entry name" value="FAD/NAD-binding_dom"/>
</dbReference>
<dbReference type="PANTHER" id="PTHR43429:SF3">
    <property type="entry name" value="NITRITE REDUCTASE [NAD(P)H]"/>
    <property type="match status" value="1"/>
</dbReference>
<accession>A0A2U3LMA2</accession>
<dbReference type="Proteomes" id="UP000238916">
    <property type="component" value="Unassembled WGS sequence"/>
</dbReference>
<dbReference type="GO" id="GO:0016491">
    <property type="term" value="F:oxidoreductase activity"/>
    <property type="evidence" value="ECO:0007669"/>
    <property type="project" value="InterPro"/>
</dbReference>
<organism evidence="5 6">
    <name type="scientific">Candidatus Desulfosporosinus infrequens</name>
    <dbReference type="NCBI Taxonomy" id="2043169"/>
    <lineage>
        <taxon>Bacteria</taxon>
        <taxon>Bacillati</taxon>
        <taxon>Bacillota</taxon>
        <taxon>Clostridia</taxon>
        <taxon>Eubacteriales</taxon>
        <taxon>Desulfitobacteriaceae</taxon>
        <taxon>Desulfosporosinus</taxon>
    </lineage>
</organism>
<proteinExistence type="predicted"/>